<dbReference type="CDD" id="cd05233">
    <property type="entry name" value="SDR_c"/>
    <property type="match status" value="1"/>
</dbReference>
<dbReference type="PANTHER" id="PTHR48107:SF7">
    <property type="entry name" value="RE15974P"/>
    <property type="match status" value="1"/>
</dbReference>
<proteinExistence type="inferred from homology"/>
<comment type="caution">
    <text evidence="3">The sequence shown here is derived from an EMBL/GenBank/DDBJ whole genome shotgun (WGS) entry which is preliminary data.</text>
</comment>
<dbReference type="PRINTS" id="PR00081">
    <property type="entry name" value="GDHRDH"/>
</dbReference>
<dbReference type="EMBL" id="BSEN01000001">
    <property type="protein sequence ID" value="GLJ74660.1"/>
    <property type="molecule type" value="Genomic_DNA"/>
</dbReference>
<evidence type="ECO:0000256" key="2">
    <source>
        <dbReference type="ARBA" id="ARBA00023002"/>
    </source>
</evidence>
<dbReference type="Pfam" id="PF13561">
    <property type="entry name" value="adh_short_C2"/>
    <property type="match status" value="1"/>
</dbReference>
<reference evidence="3" key="2">
    <citation type="submission" date="2023-01" db="EMBL/GenBank/DDBJ databases">
        <authorList>
            <person name="Sun Q."/>
            <person name="Evtushenko L."/>
        </authorList>
    </citation>
    <scope>NUCLEOTIDE SEQUENCE</scope>
    <source>
        <strain evidence="3">VKM Ac-1401</strain>
    </source>
</reference>
<evidence type="ECO:0000313" key="4">
    <source>
        <dbReference type="Proteomes" id="UP001142372"/>
    </source>
</evidence>
<gene>
    <name evidence="3" type="ORF">GCM10017584_02330</name>
</gene>
<accession>A0A9W6H654</accession>
<dbReference type="RefSeq" id="WP_271175363.1">
    <property type="nucleotide sequence ID" value="NZ_BAAAJO010000001.1"/>
</dbReference>
<dbReference type="AlphaFoldDB" id="A0A9W6H654"/>
<organism evidence="3 4">
    <name type="scientific">Leifsonia poae</name>
    <dbReference type="NCBI Taxonomy" id="110933"/>
    <lineage>
        <taxon>Bacteria</taxon>
        <taxon>Bacillati</taxon>
        <taxon>Actinomycetota</taxon>
        <taxon>Actinomycetes</taxon>
        <taxon>Micrococcales</taxon>
        <taxon>Microbacteriaceae</taxon>
        <taxon>Leifsonia</taxon>
    </lineage>
</organism>
<keyword evidence="4" id="KW-1185">Reference proteome</keyword>
<dbReference type="GO" id="GO:0016614">
    <property type="term" value="F:oxidoreductase activity, acting on CH-OH group of donors"/>
    <property type="evidence" value="ECO:0007669"/>
    <property type="project" value="UniProtKB-ARBA"/>
</dbReference>
<dbReference type="Proteomes" id="UP001142372">
    <property type="component" value="Unassembled WGS sequence"/>
</dbReference>
<dbReference type="InterPro" id="IPR002347">
    <property type="entry name" value="SDR_fam"/>
</dbReference>
<protein>
    <submittedName>
        <fullName evidence="3">Short-chain dehydrogenase</fullName>
    </submittedName>
</protein>
<evidence type="ECO:0000313" key="3">
    <source>
        <dbReference type="EMBL" id="GLJ74660.1"/>
    </source>
</evidence>
<evidence type="ECO:0000256" key="1">
    <source>
        <dbReference type="ARBA" id="ARBA00006484"/>
    </source>
</evidence>
<dbReference type="InterPro" id="IPR036291">
    <property type="entry name" value="NAD(P)-bd_dom_sf"/>
</dbReference>
<keyword evidence="2" id="KW-0560">Oxidoreductase</keyword>
<dbReference type="PANTHER" id="PTHR48107">
    <property type="entry name" value="NADPH-DEPENDENT ALDEHYDE REDUCTASE-LIKE PROTEIN, CHLOROPLASTIC-RELATED"/>
    <property type="match status" value="1"/>
</dbReference>
<sequence>MTAERPIALVTGVGRRIGIAAGIVDGLADDGWDIAFSYWDGYESRMPWGPDTASHDELASALRAAGARALAVPADFEQPDAPAALLRTVNDELGPVRALVLCHAESVDSGILDTTVESFDRHFAVNARANWLLIRAFAEQFAAGAAGAALGRIVALTSDHTAHNLPYGASKGALDRIVQASAVELAPLGITANLINPGPIDTGWMTPELAEALRAETALGRLGTPRDTADLVSFLLSPDGGWMTGQLLHSNGGFHLPV</sequence>
<dbReference type="Gene3D" id="3.40.50.720">
    <property type="entry name" value="NAD(P)-binding Rossmann-like Domain"/>
    <property type="match status" value="1"/>
</dbReference>
<reference evidence="3" key="1">
    <citation type="journal article" date="2014" name="Int. J. Syst. Evol. Microbiol.">
        <title>Complete genome sequence of Corynebacterium casei LMG S-19264T (=DSM 44701T), isolated from a smear-ripened cheese.</title>
        <authorList>
            <consortium name="US DOE Joint Genome Institute (JGI-PGF)"/>
            <person name="Walter F."/>
            <person name="Albersmeier A."/>
            <person name="Kalinowski J."/>
            <person name="Ruckert C."/>
        </authorList>
    </citation>
    <scope>NUCLEOTIDE SEQUENCE</scope>
    <source>
        <strain evidence="3">VKM Ac-1401</strain>
    </source>
</reference>
<name>A0A9W6H654_9MICO</name>
<dbReference type="SUPFAM" id="SSF51735">
    <property type="entry name" value="NAD(P)-binding Rossmann-fold domains"/>
    <property type="match status" value="1"/>
</dbReference>
<comment type="similarity">
    <text evidence="1">Belongs to the short-chain dehydrogenases/reductases (SDR) family.</text>
</comment>